<dbReference type="Pfam" id="PF14257">
    <property type="entry name" value="DUF4349"/>
    <property type="match status" value="1"/>
</dbReference>
<sequence length="336" mass="37461">MNNNKLGFLPPYVSWLTIALALLAIITFFAVSPSGVRYVTQMGTGGGMPEYAVDIKSVPPSPVGVPMMDASNRYYPYPYPNPEVPITDTREFLKVYYNATMRTRDVPTLTRRVETTVRGYDGRIDSESSSEKYGYVSFALPQAKYDAFRTELEGLVGKRFITLNITSQNLLSQKVSIEEQEMQANTALADYKTARQKIVSAHASAVAALQAKIDAVEMNLGLRVENSPTFTAQHDVWLKELAILTQQLADENASYAKQLSNADANIKYAQDWVKAVQTQDATLLANVATVTGMVSIQWIGLWDIALLYLPGYWIPAIFAALAVLSYRRDRARVRKY</sequence>
<proteinExistence type="predicted"/>
<evidence type="ECO:0000256" key="1">
    <source>
        <dbReference type="SAM" id="Phobius"/>
    </source>
</evidence>
<keyword evidence="1" id="KW-0812">Transmembrane</keyword>
<dbReference type="EMBL" id="MFLI01000016">
    <property type="protein sequence ID" value="OGG61942.1"/>
    <property type="molecule type" value="Genomic_DNA"/>
</dbReference>
<reference evidence="3 4" key="1">
    <citation type="journal article" date="2016" name="Nat. Commun.">
        <title>Thousands of microbial genomes shed light on interconnected biogeochemical processes in an aquifer system.</title>
        <authorList>
            <person name="Anantharaman K."/>
            <person name="Brown C.T."/>
            <person name="Hug L.A."/>
            <person name="Sharon I."/>
            <person name="Castelle C.J."/>
            <person name="Probst A.J."/>
            <person name="Thomas B.C."/>
            <person name="Singh A."/>
            <person name="Wilkins M.J."/>
            <person name="Karaoz U."/>
            <person name="Brodie E.L."/>
            <person name="Williams K.H."/>
            <person name="Hubbard S.S."/>
            <person name="Banfield J.F."/>
        </authorList>
    </citation>
    <scope>NUCLEOTIDE SEQUENCE [LARGE SCALE GENOMIC DNA]</scope>
</reference>
<keyword evidence="1" id="KW-0472">Membrane</keyword>
<evidence type="ECO:0000259" key="2">
    <source>
        <dbReference type="Pfam" id="PF14257"/>
    </source>
</evidence>
<dbReference type="Proteomes" id="UP000178532">
    <property type="component" value="Unassembled WGS sequence"/>
</dbReference>
<evidence type="ECO:0000313" key="4">
    <source>
        <dbReference type="Proteomes" id="UP000178532"/>
    </source>
</evidence>
<name>A0A1F6DLR4_9BACT</name>
<feature type="domain" description="DUF4349" evidence="2">
    <location>
        <begin position="98"/>
        <end position="188"/>
    </location>
</feature>
<evidence type="ECO:0000313" key="3">
    <source>
        <dbReference type="EMBL" id="OGG61942.1"/>
    </source>
</evidence>
<protein>
    <recommendedName>
        <fullName evidence="2">DUF4349 domain-containing protein</fullName>
    </recommendedName>
</protein>
<dbReference type="STRING" id="1798495.A3C19_00020"/>
<organism evidence="3 4">
    <name type="scientific">Candidatus Kaiserbacteria bacterium RIFCSPHIGHO2_02_FULL_54_22</name>
    <dbReference type="NCBI Taxonomy" id="1798495"/>
    <lineage>
        <taxon>Bacteria</taxon>
        <taxon>Candidatus Kaiseribacteriota</taxon>
    </lineage>
</organism>
<comment type="caution">
    <text evidence="3">The sequence shown here is derived from an EMBL/GenBank/DDBJ whole genome shotgun (WGS) entry which is preliminary data.</text>
</comment>
<feature type="transmembrane region" description="Helical" evidence="1">
    <location>
        <begin position="307"/>
        <end position="326"/>
    </location>
</feature>
<gene>
    <name evidence="3" type="ORF">A3C19_00020</name>
</gene>
<feature type="transmembrane region" description="Helical" evidence="1">
    <location>
        <begin position="12"/>
        <end position="32"/>
    </location>
</feature>
<dbReference type="InterPro" id="IPR025645">
    <property type="entry name" value="DUF4349"/>
</dbReference>
<dbReference type="AlphaFoldDB" id="A0A1F6DLR4"/>
<keyword evidence="1" id="KW-1133">Transmembrane helix</keyword>
<accession>A0A1F6DLR4</accession>
<feature type="transmembrane region" description="Helical" evidence="1">
    <location>
        <begin position="283"/>
        <end position="301"/>
    </location>
</feature>